<dbReference type="InterPro" id="IPR047111">
    <property type="entry name" value="YbaP-like"/>
</dbReference>
<dbReference type="OrthoDB" id="357294at2"/>
<keyword evidence="1" id="KW-0732">Signal</keyword>
<dbReference type="Proteomes" id="UP000244908">
    <property type="component" value="Chromosome"/>
</dbReference>
<gene>
    <name evidence="2" type="ORF">HYN51_04090</name>
</gene>
<dbReference type="PANTHER" id="PTHR40590">
    <property type="entry name" value="CYTOPLASMIC PROTEIN-RELATED"/>
    <property type="match status" value="1"/>
</dbReference>
<organism evidence="2 3">
    <name type="scientific">Limnobaculum parvum</name>
    <dbReference type="NCBI Taxonomy" id="2172103"/>
    <lineage>
        <taxon>Bacteria</taxon>
        <taxon>Pseudomonadati</taxon>
        <taxon>Pseudomonadota</taxon>
        <taxon>Gammaproteobacteria</taxon>
        <taxon>Enterobacterales</taxon>
        <taxon>Budviciaceae</taxon>
        <taxon>Limnobaculum</taxon>
    </lineage>
</organism>
<feature type="chain" id="PRO_5015976103" evidence="1">
    <location>
        <begin position="22"/>
        <end position="278"/>
    </location>
</feature>
<reference evidence="2 3" key="1">
    <citation type="journal article" date="2019" name="Int. J. Syst. Evol. Microbiol.">
        <title>Limnobaculum parvum gen. nov., sp. nov., isolated from a freshwater lake.</title>
        <authorList>
            <person name="Baek C."/>
            <person name="Shin S.K."/>
            <person name="Yi H."/>
        </authorList>
    </citation>
    <scope>NUCLEOTIDE SEQUENCE [LARGE SCALE GENOMIC DNA]</scope>
    <source>
        <strain evidence="2 3">HYN0051</strain>
    </source>
</reference>
<dbReference type="Pfam" id="PF01963">
    <property type="entry name" value="TraB_PrgY_gumN"/>
    <property type="match status" value="1"/>
</dbReference>
<dbReference type="KEGG" id="lpv:HYN51_04090"/>
<dbReference type="RefSeq" id="WP_108899895.1">
    <property type="nucleotide sequence ID" value="NZ_CP029185.2"/>
</dbReference>
<keyword evidence="3" id="KW-1185">Reference proteome</keyword>
<name>A0A2Y9TVT6_9GAMM</name>
<dbReference type="InterPro" id="IPR002816">
    <property type="entry name" value="TraB/PrgY/GumN_fam"/>
</dbReference>
<feature type="signal peptide" evidence="1">
    <location>
        <begin position="1"/>
        <end position="21"/>
    </location>
</feature>
<dbReference type="CDD" id="cd14789">
    <property type="entry name" value="Tiki"/>
    <property type="match status" value="1"/>
</dbReference>
<evidence type="ECO:0000313" key="2">
    <source>
        <dbReference type="EMBL" id="AWH87813.1"/>
    </source>
</evidence>
<dbReference type="EMBL" id="CP029185">
    <property type="protein sequence ID" value="AWH87813.1"/>
    <property type="molecule type" value="Genomic_DNA"/>
</dbReference>
<accession>A0A2Y9TVT6</accession>
<dbReference type="AlphaFoldDB" id="A0A2Y9TVT6"/>
<proteinExistence type="predicted"/>
<evidence type="ECO:0000313" key="3">
    <source>
        <dbReference type="Proteomes" id="UP000244908"/>
    </source>
</evidence>
<sequence length="278" mass="30914">MINTLRKLAIVLGLAPPLACAYPAYDLVMPNGSQLHLVGSIHMGTKAMSPLPSSLMEQLKQADGIIVEVDISKPVSFSGRRDYPPLAERLSEPEYLALTNISQQLKLDIKHIATESGWQAALVLQNTQAQQFGLQGEYGIDYQVIRAANQHAIPIIELEGAQKQLNLLEQLPNNGIPLLQDSLEHWQDNELLMQIMVGWWLNQHASNETLSLPYGMGGDLYNLLVTDRNRQWKQHLLALPKGKYVVVVGALHLFGEHNLLQLLKENAGVTSYDRSTSL</sequence>
<evidence type="ECO:0000256" key="1">
    <source>
        <dbReference type="SAM" id="SignalP"/>
    </source>
</evidence>
<protein>
    <submittedName>
        <fullName evidence="2">Conjugal transfer protein TraB</fullName>
    </submittedName>
</protein>
<dbReference type="PANTHER" id="PTHR40590:SF1">
    <property type="entry name" value="CYTOPLASMIC PROTEIN"/>
    <property type="match status" value="1"/>
</dbReference>